<keyword evidence="6" id="KW-0863">Zinc-finger</keyword>
<dbReference type="GO" id="GO:0017025">
    <property type="term" value="F:TBP-class protein binding"/>
    <property type="evidence" value="ECO:0007669"/>
    <property type="project" value="InterPro"/>
</dbReference>
<evidence type="ECO:0000256" key="3">
    <source>
        <dbReference type="ARBA" id="ARBA00023015"/>
    </source>
</evidence>
<dbReference type="PANTHER" id="PTHR11618">
    <property type="entry name" value="TRANSCRIPTION INITIATION FACTOR IIB-RELATED"/>
    <property type="match status" value="1"/>
</dbReference>
<dbReference type="GO" id="GO:0070897">
    <property type="term" value="P:transcription preinitiation complex assembly"/>
    <property type="evidence" value="ECO:0007669"/>
    <property type="project" value="InterPro"/>
</dbReference>
<accession>D3B537</accession>
<evidence type="ECO:0000256" key="5">
    <source>
        <dbReference type="ARBA" id="ARBA00031706"/>
    </source>
</evidence>
<protein>
    <recommendedName>
        <fullName evidence="5">General transcription factor TFIIB</fullName>
    </recommendedName>
</protein>
<evidence type="ECO:0000256" key="7">
    <source>
        <dbReference type="SAM" id="MobiDB-lite"/>
    </source>
</evidence>
<evidence type="ECO:0000256" key="1">
    <source>
        <dbReference type="ARBA" id="ARBA00010857"/>
    </source>
</evidence>
<dbReference type="SUPFAM" id="SSF57783">
    <property type="entry name" value="Zinc beta-ribbon"/>
    <property type="match status" value="1"/>
</dbReference>
<dbReference type="Pfam" id="PF00382">
    <property type="entry name" value="TFIIB"/>
    <property type="match status" value="2"/>
</dbReference>
<comment type="caution">
    <text evidence="9">The sequence shown here is derived from an EMBL/GenBank/DDBJ whole genome shotgun (WGS) entry which is preliminary data.</text>
</comment>
<dbReference type="Pfam" id="PF08271">
    <property type="entry name" value="Zn_Ribbon_TF"/>
    <property type="match status" value="1"/>
</dbReference>
<dbReference type="EMBL" id="ADBJ01000015">
    <property type="protein sequence ID" value="EFA83402.1"/>
    <property type="molecule type" value="Genomic_DNA"/>
</dbReference>
<evidence type="ECO:0000313" key="10">
    <source>
        <dbReference type="Proteomes" id="UP000001396"/>
    </source>
</evidence>
<dbReference type="STRING" id="670386.D3B537"/>
<dbReference type="PANTHER" id="PTHR11618:SF13">
    <property type="entry name" value="TRANSCRIPTION INITIATION FACTOR IIB"/>
    <property type="match status" value="1"/>
</dbReference>
<dbReference type="GeneID" id="31359035"/>
<feature type="compositionally biased region" description="Low complexity" evidence="7">
    <location>
        <begin position="97"/>
        <end position="108"/>
    </location>
</feature>
<evidence type="ECO:0000313" key="9">
    <source>
        <dbReference type="EMBL" id="EFA83402.1"/>
    </source>
</evidence>
<evidence type="ECO:0000259" key="8">
    <source>
        <dbReference type="PROSITE" id="PS51134"/>
    </source>
</evidence>
<comment type="similarity">
    <text evidence="1">Belongs to the TFIIB family.</text>
</comment>
<feature type="domain" description="TFIIB-type" evidence="8">
    <location>
        <begin position="21"/>
        <end position="54"/>
    </location>
</feature>
<gene>
    <name evidence="9" type="primary">gtf2b</name>
    <name evidence="9" type="ORF">PPL_03548</name>
</gene>
<dbReference type="PRINTS" id="PR00685">
    <property type="entry name" value="TIFACTORIIB"/>
</dbReference>
<name>D3B537_HETP5</name>
<dbReference type="GO" id="GO:0008270">
    <property type="term" value="F:zinc ion binding"/>
    <property type="evidence" value="ECO:0007669"/>
    <property type="project" value="UniProtKB-KW"/>
</dbReference>
<keyword evidence="9" id="KW-0648">Protein biosynthesis</keyword>
<dbReference type="GO" id="GO:0016251">
    <property type="term" value="F:RNA polymerase II general transcription initiation factor activity"/>
    <property type="evidence" value="ECO:0007669"/>
    <property type="project" value="TreeGrafter"/>
</dbReference>
<dbReference type="GO" id="GO:0006367">
    <property type="term" value="P:transcription initiation at RNA polymerase II promoter"/>
    <property type="evidence" value="ECO:0007669"/>
    <property type="project" value="TreeGrafter"/>
</dbReference>
<keyword evidence="2" id="KW-0677">Repeat</keyword>
<dbReference type="InterPro" id="IPR000812">
    <property type="entry name" value="TFIIB"/>
</dbReference>
<keyword evidence="9" id="KW-0396">Initiation factor</keyword>
<dbReference type="OMA" id="LYMACRM"/>
<dbReference type="Proteomes" id="UP000001396">
    <property type="component" value="Unassembled WGS sequence"/>
</dbReference>
<dbReference type="Gene3D" id="1.10.472.10">
    <property type="entry name" value="Cyclin-like"/>
    <property type="match status" value="2"/>
</dbReference>
<sequence length="298" mass="33238">MVDTTFLAFPTSFANLNTEISLYFCDNCKSETPDIVEDYARGDLICRDCGYVVSDRIIDEGADFRNFADSLDDNSRVGYTADPLLRVADLTTTISYQPSTSSSSTTGSNLARQQSKINTSQSNKNLISGFSEIERIADHFAAAFYYASRQQGMTRTIAEIINVIRVSKKDISRCMKIMKSRLPSDEMTTKSLTTDDFVSRFCNNLGLSKDIVKYSTFITNKLAELQVMDGRNPLSCAAASIYFSTKLYGIKTTLKMVSDISGITSVTISNNYREMLKFKQSLLAPNCQNLKSKLEMLN</sequence>
<feature type="region of interest" description="Disordered" evidence="7">
    <location>
        <begin position="97"/>
        <end position="117"/>
    </location>
</feature>
<dbReference type="SMART" id="SM00385">
    <property type="entry name" value="CYCLIN"/>
    <property type="match status" value="1"/>
</dbReference>
<evidence type="ECO:0000256" key="2">
    <source>
        <dbReference type="ARBA" id="ARBA00022737"/>
    </source>
</evidence>
<keyword evidence="10" id="KW-1185">Reference proteome</keyword>
<dbReference type="GO" id="GO:0097550">
    <property type="term" value="C:transcription preinitiation complex"/>
    <property type="evidence" value="ECO:0007669"/>
    <property type="project" value="TreeGrafter"/>
</dbReference>
<keyword evidence="6" id="KW-0479">Metal-binding</keyword>
<keyword evidence="4" id="KW-0804">Transcription</keyword>
<dbReference type="InterPro" id="IPR036915">
    <property type="entry name" value="Cyclin-like_sf"/>
</dbReference>
<dbReference type="InterPro" id="IPR013150">
    <property type="entry name" value="TFIIB_cyclin"/>
</dbReference>
<proteinExistence type="inferred from homology"/>
<evidence type="ECO:0000256" key="4">
    <source>
        <dbReference type="ARBA" id="ARBA00023163"/>
    </source>
</evidence>
<dbReference type="Gene3D" id="1.10.472.170">
    <property type="match status" value="1"/>
</dbReference>
<dbReference type="GO" id="GO:0003743">
    <property type="term" value="F:translation initiation factor activity"/>
    <property type="evidence" value="ECO:0007669"/>
    <property type="project" value="UniProtKB-KW"/>
</dbReference>
<keyword evidence="3" id="KW-0805">Transcription regulation</keyword>
<dbReference type="SUPFAM" id="SSF47954">
    <property type="entry name" value="Cyclin-like"/>
    <property type="match status" value="2"/>
</dbReference>
<dbReference type="InParanoid" id="D3B537"/>
<reference evidence="9 10" key="1">
    <citation type="journal article" date="2011" name="Genome Res.">
        <title>Phylogeny-wide analysis of social amoeba genomes highlights ancient origins for complex intercellular communication.</title>
        <authorList>
            <person name="Heidel A.J."/>
            <person name="Lawal H.M."/>
            <person name="Felder M."/>
            <person name="Schilde C."/>
            <person name="Helps N.R."/>
            <person name="Tunggal B."/>
            <person name="Rivero F."/>
            <person name="John U."/>
            <person name="Schleicher M."/>
            <person name="Eichinger L."/>
            <person name="Platzer M."/>
            <person name="Noegel A.A."/>
            <person name="Schaap P."/>
            <person name="Gloeckner G."/>
        </authorList>
    </citation>
    <scope>NUCLEOTIDE SEQUENCE [LARGE SCALE GENOMIC DNA]</scope>
    <source>
        <strain evidence="10">ATCC 26659 / Pp 5 / PN500</strain>
    </source>
</reference>
<dbReference type="InterPro" id="IPR013137">
    <property type="entry name" value="Znf_TFIIB"/>
</dbReference>
<organism evidence="9 10">
    <name type="scientific">Heterostelium pallidum (strain ATCC 26659 / Pp 5 / PN500)</name>
    <name type="common">Cellular slime mold</name>
    <name type="synonym">Polysphondylium pallidum</name>
    <dbReference type="NCBI Taxonomy" id="670386"/>
    <lineage>
        <taxon>Eukaryota</taxon>
        <taxon>Amoebozoa</taxon>
        <taxon>Evosea</taxon>
        <taxon>Eumycetozoa</taxon>
        <taxon>Dictyostelia</taxon>
        <taxon>Acytosteliales</taxon>
        <taxon>Acytosteliaceae</taxon>
        <taxon>Heterostelium</taxon>
    </lineage>
</organism>
<dbReference type="InterPro" id="IPR013763">
    <property type="entry name" value="Cyclin-like_dom"/>
</dbReference>
<dbReference type="GO" id="GO:0005634">
    <property type="term" value="C:nucleus"/>
    <property type="evidence" value="ECO:0007669"/>
    <property type="project" value="TreeGrafter"/>
</dbReference>
<keyword evidence="6" id="KW-0862">Zinc</keyword>
<dbReference type="AlphaFoldDB" id="D3B537"/>
<evidence type="ECO:0000256" key="6">
    <source>
        <dbReference type="PROSITE-ProRule" id="PRU00469"/>
    </source>
</evidence>
<dbReference type="RefSeq" id="XP_020435519.1">
    <property type="nucleotide sequence ID" value="XM_020574477.1"/>
</dbReference>
<dbReference type="PROSITE" id="PS51134">
    <property type="entry name" value="ZF_TFIIB"/>
    <property type="match status" value="1"/>
</dbReference>